<name>A0ABM9HBC5_9BACT</name>
<dbReference type="PANTHER" id="PTHR44943:SF8">
    <property type="entry name" value="TPR REPEAT-CONTAINING PROTEIN MJ0263"/>
    <property type="match status" value="1"/>
</dbReference>
<feature type="repeat" description="TPR" evidence="3">
    <location>
        <begin position="62"/>
        <end position="95"/>
    </location>
</feature>
<dbReference type="PANTHER" id="PTHR44943">
    <property type="entry name" value="CELLULOSE SYNTHASE OPERON PROTEIN C"/>
    <property type="match status" value="1"/>
</dbReference>
<evidence type="ECO:0000256" key="2">
    <source>
        <dbReference type="ARBA" id="ARBA00022803"/>
    </source>
</evidence>
<dbReference type="InterPro" id="IPR051685">
    <property type="entry name" value="Ycf3/AcsC/BcsC/TPR_MFPF"/>
</dbReference>
<dbReference type="EMBL" id="OX336137">
    <property type="protein sequence ID" value="CAI2717450.1"/>
    <property type="molecule type" value="Genomic_DNA"/>
</dbReference>
<sequence>MRTVRRVFQLSGLLLLLAILPQCTDKKSNEYVKDGLEYIEAQDFGQAERSFKQALEKNPKNAEAHYNLGGVYNYQGRYEDAEKSFQLALRYDPAHMDAHYSLGYTYEQMGNVDKAHREFTTYKRLKKRYDKFLQDEQAKQR</sequence>
<evidence type="ECO:0000256" key="3">
    <source>
        <dbReference type="PROSITE-ProRule" id="PRU00339"/>
    </source>
</evidence>
<dbReference type="RefSeq" id="WP_282010390.1">
    <property type="nucleotide sequence ID" value="NZ_OX336137.1"/>
</dbReference>
<dbReference type="PROSITE" id="PS50005">
    <property type="entry name" value="TPR"/>
    <property type="match status" value="2"/>
</dbReference>
<protein>
    <submittedName>
        <fullName evidence="4">TPR_REGION domain-containing protein</fullName>
    </submittedName>
</protein>
<dbReference type="Pfam" id="PF13181">
    <property type="entry name" value="TPR_8"/>
    <property type="match status" value="1"/>
</dbReference>
<keyword evidence="2 3" id="KW-0802">TPR repeat</keyword>
<keyword evidence="5" id="KW-1185">Reference proteome</keyword>
<dbReference type="InterPro" id="IPR019734">
    <property type="entry name" value="TPR_rpt"/>
</dbReference>
<keyword evidence="1" id="KW-0677">Repeat</keyword>
<dbReference type="SUPFAM" id="SSF48452">
    <property type="entry name" value="TPR-like"/>
    <property type="match status" value="1"/>
</dbReference>
<feature type="repeat" description="TPR" evidence="3">
    <location>
        <begin position="28"/>
        <end position="61"/>
    </location>
</feature>
<evidence type="ECO:0000313" key="4">
    <source>
        <dbReference type="EMBL" id="CAI2717450.1"/>
    </source>
</evidence>
<evidence type="ECO:0000313" key="5">
    <source>
        <dbReference type="Proteomes" id="UP001157733"/>
    </source>
</evidence>
<gene>
    <name evidence="4" type="ORF">NSPWAT_0591</name>
</gene>
<dbReference type="Gene3D" id="1.25.40.10">
    <property type="entry name" value="Tetratricopeptide repeat domain"/>
    <property type="match status" value="1"/>
</dbReference>
<proteinExistence type="predicted"/>
<dbReference type="Pfam" id="PF13432">
    <property type="entry name" value="TPR_16"/>
    <property type="match status" value="1"/>
</dbReference>
<dbReference type="Proteomes" id="UP001157733">
    <property type="component" value="Chromosome"/>
</dbReference>
<dbReference type="SMART" id="SM00028">
    <property type="entry name" value="TPR"/>
    <property type="match status" value="3"/>
</dbReference>
<organism evidence="4 5">
    <name type="scientific">Nitrospina watsonii</name>
    <dbReference type="NCBI Taxonomy" id="1323948"/>
    <lineage>
        <taxon>Bacteria</taxon>
        <taxon>Pseudomonadati</taxon>
        <taxon>Nitrospinota/Tectimicrobiota group</taxon>
        <taxon>Nitrospinota</taxon>
        <taxon>Nitrospinia</taxon>
        <taxon>Nitrospinales</taxon>
        <taxon>Nitrospinaceae</taxon>
        <taxon>Nitrospina</taxon>
    </lineage>
</organism>
<evidence type="ECO:0000256" key="1">
    <source>
        <dbReference type="ARBA" id="ARBA00022737"/>
    </source>
</evidence>
<dbReference type="PROSITE" id="PS50293">
    <property type="entry name" value="TPR_REGION"/>
    <property type="match status" value="1"/>
</dbReference>
<dbReference type="InterPro" id="IPR011990">
    <property type="entry name" value="TPR-like_helical_dom_sf"/>
</dbReference>
<accession>A0ABM9HBC5</accession>
<reference evidence="4 5" key="1">
    <citation type="submission" date="2022-09" db="EMBL/GenBank/DDBJ databases">
        <authorList>
            <person name="Kop L."/>
        </authorList>
    </citation>
    <scope>NUCLEOTIDE SEQUENCE [LARGE SCALE GENOMIC DNA]</scope>
    <source>
        <strain evidence="4 5">347</strain>
    </source>
</reference>